<evidence type="ECO:0000313" key="9">
    <source>
        <dbReference type="Proteomes" id="UP001501207"/>
    </source>
</evidence>
<dbReference type="Gene3D" id="1.25.40.390">
    <property type="match status" value="1"/>
</dbReference>
<proteinExistence type="inferred from homology"/>
<dbReference type="PROSITE" id="PS51257">
    <property type="entry name" value="PROKAR_LIPOPROTEIN"/>
    <property type="match status" value="1"/>
</dbReference>
<comment type="subcellular location">
    <subcellularLocation>
        <location evidence="1">Cell outer membrane</location>
    </subcellularLocation>
</comment>
<protein>
    <submittedName>
        <fullName evidence="8">RagB/SusD family nutrient uptake outer membrane protein</fullName>
    </submittedName>
</protein>
<feature type="domain" description="RagB/SusD" evidence="6">
    <location>
        <begin position="312"/>
        <end position="595"/>
    </location>
</feature>
<dbReference type="InterPro" id="IPR011990">
    <property type="entry name" value="TPR-like_helical_dom_sf"/>
</dbReference>
<keyword evidence="4" id="KW-0472">Membrane</keyword>
<evidence type="ECO:0000256" key="5">
    <source>
        <dbReference type="ARBA" id="ARBA00023237"/>
    </source>
</evidence>
<dbReference type="InterPro" id="IPR033985">
    <property type="entry name" value="SusD-like_N"/>
</dbReference>
<evidence type="ECO:0000313" key="8">
    <source>
        <dbReference type="EMBL" id="GAA4309207.1"/>
    </source>
</evidence>
<evidence type="ECO:0000259" key="7">
    <source>
        <dbReference type="Pfam" id="PF14322"/>
    </source>
</evidence>
<evidence type="ECO:0000256" key="3">
    <source>
        <dbReference type="ARBA" id="ARBA00022729"/>
    </source>
</evidence>
<feature type="domain" description="SusD-like N-terminal" evidence="7">
    <location>
        <begin position="23"/>
        <end position="221"/>
    </location>
</feature>
<dbReference type="InterPro" id="IPR012944">
    <property type="entry name" value="SusD_RagB_dom"/>
</dbReference>
<dbReference type="Pfam" id="PF14322">
    <property type="entry name" value="SusD-like_3"/>
    <property type="match status" value="1"/>
</dbReference>
<dbReference type="Proteomes" id="UP001501207">
    <property type="component" value="Unassembled WGS sequence"/>
</dbReference>
<dbReference type="SUPFAM" id="SSF48452">
    <property type="entry name" value="TPR-like"/>
    <property type="match status" value="1"/>
</dbReference>
<keyword evidence="5" id="KW-0998">Cell outer membrane</keyword>
<reference evidence="9" key="1">
    <citation type="journal article" date="2019" name="Int. J. Syst. Evol. Microbiol.">
        <title>The Global Catalogue of Microorganisms (GCM) 10K type strain sequencing project: providing services to taxonomists for standard genome sequencing and annotation.</title>
        <authorList>
            <consortium name="The Broad Institute Genomics Platform"/>
            <consortium name="The Broad Institute Genome Sequencing Center for Infectious Disease"/>
            <person name="Wu L."/>
            <person name="Ma J."/>
        </authorList>
    </citation>
    <scope>NUCLEOTIDE SEQUENCE [LARGE SCALE GENOMIC DNA]</scope>
    <source>
        <strain evidence="9">JCM 17664</strain>
    </source>
</reference>
<accession>A0ABP8FQU9</accession>
<sequence length="596" mass="67978">MKKYLYLSGILVLGLTMFSSCKKYLDMAPDENMTIKEVFSNPEYAERFLKGTYNYLPNEANFAELDGRDPFVGASDNMQLSWKNRFADHINYGSWGPNDVPNSHWDVGYQAIRRLNLFTENIGTTPMDEKSKSIMIGEANFLKAFFYFWMIRLYGPVPLLTNSFQPDNDFSLIKRATLEDCIDYVVKRCDTAALLLPMNVNEDNLGKGTRAAALALKSRALLYMASPLWNGNPDYAGFADNDGVKLFPDYDAERWQAAADAAKACITQCESAGYKLYHAPGNDPVKNYQDIFINNYNPEVLFARNIGVFSHQEMCAAPNSEGGWSGYCPLQNLVDAYQMADGATPITGYHPDGTPIIDPKSGYEESGYAGADDPQGHYLKGTRNMYVNREPRFYATVNFCGAMWRGKRLEFWFSGKDGKSNGGAELYTINGYLLKKFMNENNVSIVDGKFVLKTWIYFRLAEQYLNYAEALNEAQGPVADVYKYINAIRERSGLPPLPASLSKAEMRERIHHERRIELAFETHRYFDTKRWKIADSTDNLTMYGLNINKGKSLNDDEFYERTYINKRVFQEKYYLWPIAQAVIDKNPNIVQNPGWK</sequence>
<organism evidence="8 9">
    <name type="scientific">Compostibacter hankyongensis</name>
    <dbReference type="NCBI Taxonomy" id="1007089"/>
    <lineage>
        <taxon>Bacteria</taxon>
        <taxon>Pseudomonadati</taxon>
        <taxon>Bacteroidota</taxon>
        <taxon>Chitinophagia</taxon>
        <taxon>Chitinophagales</taxon>
        <taxon>Chitinophagaceae</taxon>
        <taxon>Compostibacter</taxon>
    </lineage>
</organism>
<gene>
    <name evidence="8" type="ORF">GCM10023143_17070</name>
</gene>
<evidence type="ECO:0000256" key="2">
    <source>
        <dbReference type="ARBA" id="ARBA00006275"/>
    </source>
</evidence>
<comment type="caution">
    <text evidence="8">The sequence shown here is derived from an EMBL/GenBank/DDBJ whole genome shotgun (WGS) entry which is preliminary data.</text>
</comment>
<evidence type="ECO:0000256" key="4">
    <source>
        <dbReference type="ARBA" id="ARBA00023136"/>
    </source>
</evidence>
<dbReference type="Pfam" id="PF07980">
    <property type="entry name" value="SusD_RagB"/>
    <property type="match status" value="1"/>
</dbReference>
<dbReference type="EMBL" id="BAABFN010000002">
    <property type="protein sequence ID" value="GAA4309207.1"/>
    <property type="molecule type" value="Genomic_DNA"/>
</dbReference>
<comment type="similarity">
    <text evidence="2">Belongs to the SusD family.</text>
</comment>
<dbReference type="RefSeq" id="WP_344978255.1">
    <property type="nucleotide sequence ID" value="NZ_BAABFN010000002.1"/>
</dbReference>
<evidence type="ECO:0000259" key="6">
    <source>
        <dbReference type="Pfam" id="PF07980"/>
    </source>
</evidence>
<name>A0ABP8FQU9_9BACT</name>
<keyword evidence="3" id="KW-0732">Signal</keyword>
<keyword evidence="9" id="KW-1185">Reference proteome</keyword>
<evidence type="ECO:0000256" key="1">
    <source>
        <dbReference type="ARBA" id="ARBA00004442"/>
    </source>
</evidence>